<dbReference type="PROSITE" id="PS51767">
    <property type="entry name" value="PEPTIDASE_A1"/>
    <property type="match status" value="1"/>
</dbReference>
<dbReference type="PROSITE" id="PS00141">
    <property type="entry name" value="ASP_PROTEASE"/>
    <property type="match status" value="1"/>
</dbReference>
<evidence type="ECO:0000256" key="1">
    <source>
        <dbReference type="ARBA" id="ARBA00007447"/>
    </source>
</evidence>
<dbReference type="AlphaFoldDB" id="A0AAD6UEX4"/>
<dbReference type="InterPro" id="IPR033121">
    <property type="entry name" value="PEPTIDASE_A1"/>
</dbReference>
<dbReference type="PANTHER" id="PTHR47966:SF51">
    <property type="entry name" value="BETA-SITE APP-CLEAVING ENZYME, ISOFORM A-RELATED"/>
    <property type="match status" value="1"/>
</dbReference>
<dbReference type="GO" id="GO:0004190">
    <property type="term" value="F:aspartic-type endopeptidase activity"/>
    <property type="evidence" value="ECO:0007669"/>
    <property type="project" value="UniProtKB-KW"/>
</dbReference>
<comment type="caution">
    <text evidence="7">The sequence shown here is derived from an EMBL/GenBank/DDBJ whole genome shotgun (WGS) entry which is preliminary data.</text>
</comment>
<dbReference type="PANTHER" id="PTHR47966">
    <property type="entry name" value="BETA-SITE APP-CLEAVING ENZYME, ISOFORM A-RELATED"/>
    <property type="match status" value="1"/>
</dbReference>
<feature type="region of interest" description="Disordered" evidence="4">
    <location>
        <begin position="555"/>
        <end position="575"/>
    </location>
</feature>
<feature type="signal peptide" evidence="5">
    <location>
        <begin position="1"/>
        <end position="24"/>
    </location>
</feature>
<dbReference type="InterPro" id="IPR034164">
    <property type="entry name" value="Pepsin-like_dom"/>
</dbReference>
<evidence type="ECO:0000313" key="7">
    <source>
        <dbReference type="EMBL" id="KAJ7100855.1"/>
    </source>
</evidence>
<evidence type="ECO:0000256" key="5">
    <source>
        <dbReference type="SAM" id="SignalP"/>
    </source>
</evidence>
<dbReference type="EMBL" id="JARJCN010000005">
    <property type="protein sequence ID" value="KAJ7100855.1"/>
    <property type="molecule type" value="Genomic_DNA"/>
</dbReference>
<dbReference type="Proteomes" id="UP001222325">
    <property type="component" value="Unassembled WGS sequence"/>
</dbReference>
<sequence>MTVQLALLLSTLLWFLVSLLPASASPAAAQQYPKRTENGLHMPIFRRESRPVQRRGTLTGAVGLGDFIDVTYSVLVTVGGVQTPLVLDTGSSDLWIASDACTDCAKTVPLFPQASFTQAGMDVKLLYGDSLTGTHAAGVIGTGTVSFAGLTIPNQFFAAINNTSTNVIATGSAGIFGLGFALNSVIWNKVFSKQFAATAPASRRALSAANDGTRFFPDLTALVAAPKTKSGRRLAVDYGTRFFPDLTSLVAAPKTKSSPKRASSDSEAAALTAAVLQSYATQGPALTRMVTTNSLAAPMFAVTLQRNTLDIGGNAGVLSIGALPGTLRETDLLWAPVRKYPNALRAPADSPNESYPIAWEIFLDDVYLDGVRLPRSNLSSPDIKLSALIDTGNSLVRGPADVVAAINKQLGGATYACAEPHTLAFSIGGKLFPVDPRDFAEQRFNGQLRDCVPAVVATDAPEEGRGYQYSWSIGVPFLKGVLAAFHYGNVTHPSVDAPRIGFVSTVPDNAGALLQSAIAKANAQNGGDEFSTTNPAPTGVPVAGGAGTGGVPLAGKLGGNTGTGADPNGAAPRGTGRAGVLAAVVTVAALVGGFM</sequence>
<dbReference type="Gene3D" id="2.40.70.10">
    <property type="entry name" value="Acid Proteases"/>
    <property type="match status" value="2"/>
</dbReference>
<keyword evidence="3" id="KW-0378">Hydrolase</keyword>
<evidence type="ECO:0000313" key="8">
    <source>
        <dbReference type="Proteomes" id="UP001222325"/>
    </source>
</evidence>
<evidence type="ECO:0000256" key="4">
    <source>
        <dbReference type="SAM" id="MobiDB-lite"/>
    </source>
</evidence>
<comment type="similarity">
    <text evidence="1 3">Belongs to the peptidase A1 family.</text>
</comment>
<dbReference type="InterPro" id="IPR001461">
    <property type="entry name" value="Aspartic_peptidase_A1"/>
</dbReference>
<dbReference type="InterPro" id="IPR021109">
    <property type="entry name" value="Peptidase_aspartic_dom_sf"/>
</dbReference>
<protein>
    <submittedName>
        <fullName evidence="7">Aspartic peptidase domain-containing protein</fullName>
    </submittedName>
</protein>
<dbReference type="InterPro" id="IPR001969">
    <property type="entry name" value="Aspartic_peptidase_AS"/>
</dbReference>
<dbReference type="GO" id="GO:0006508">
    <property type="term" value="P:proteolysis"/>
    <property type="evidence" value="ECO:0007669"/>
    <property type="project" value="UniProtKB-KW"/>
</dbReference>
<evidence type="ECO:0000256" key="3">
    <source>
        <dbReference type="RuleBase" id="RU000454"/>
    </source>
</evidence>
<keyword evidence="8" id="KW-1185">Reference proteome</keyword>
<organism evidence="7 8">
    <name type="scientific">Mycena belliarum</name>
    <dbReference type="NCBI Taxonomy" id="1033014"/>
    <lineage>
        <taxon>Eukaryota</taxon>
        <taxon>Fungi</taxon>
        <taxon>Dikarya</taxon>
        <taxon>Basidiomycota</taxon>
        <taxon>Agaricomycotina</taxon>
        <taxon>Agaricomycetes</taxon>
        <taxon>Agaricomycetidae</taxon>
        <taxon>Agaricales</taxon>
        <taxon>Marasmiineae</taxon>
        <taxon>Mycenaceae</taxon>
        <taxon>Mycena</taxon>
    </lineage>
</organism>
<dbReference type="PRINTS" id="PR00792">
    <property type="entry name" value="PEPSIN"/>
</dbReference>
<keyword evidence="5" id="KW-0732">Signal</keyword>
<feature type="chain" id="PRO_5042241391" evidence="5">
    <location>
        <begin position="25"/>
        <end position="595"/>
    </location>
</feature>
<evidence type="ECO:0000259" key="6">
    <source>
        <dbReference type="PROSITE" id="PS51767"/>
    </source>
</evidence>
<reference evidence="7" key="1">
    <citation type="submission" date="2023-03" db="EMBL/GenBank/DDBJ databases">
        <title>Massive genome expansion in bonnet fungi (Mycena s.s.) driven by repeated elements and novel gene families across ecological guilds.</title>
        <authorList>
            <consortium name="Lawrence Berkeley National Laboratory"/>
            <person name="Harder C.B."/>
            <person name="Miyauchi S."/>
            <person name="Viragh M."/>
            <person name="Kuo A."/>
            <person name="Thoen E."/>
            <person name="Andreopoulos B."/>
            <person name="Lu D."/>
            <person name="Skrede I."/>
            <person name="Drula E."/>
            <person name="Henrissat B."/>
            <person name="Morin E."/>
            <person name="Kohler A."/>
            <person name="Barry K."/>
            <person name="LaButti K."/>
            <person name="Morin E."/>
            <person name="Salamov A."/>
            <person name="Lipzen A."/>
            <person name="Mereny Z."/>
            <person name="Hegedus B."/>
            <person name="Baldrian P."/>
            <person name="Stursova M."/>
            <person name="Weitz H."/>
            <person name="Taylor A."/>
            <person name="Grigoriev I.V."/>
            <person name="Nagy L.G."/>
            <person name="Martin F."/>
            <person name="Kauserud H."/>
        </authorList>
    </citation>
    <scope>NUCLEOTIDE SEQUENCE</scope>
    <source>
        <strain evidence="7">CBHHK173m</strain>
    </source>
</reference>
<gene>
    <name evidence="7" type="ORF">B0H15DRAFT_899775</name>
</gene>
<name>A0AAD6UEX4_9AGAR</name>
<dbReference type="SUPFAM" id="SSF50630">
    <property type="entry name" value="Acid proteases"/>
    <property type="match status" value="1"/>
</dbReference>
<evidence type="ECO:0000256" key="2">
    <source>
        <dbReference type="ARBA" id="ARBA00022750"/>
    </source>
</evidence>
<feature type="domain" description="Peptidase A1" evidence="6">
    <location>
        <begin position="72"/>
        <end position="503"/>
    </location>
</feature>
<dbReference type="CDD" id="cd05471">
    <property type="entry name" value="pepsin_like"/>
    <property type="match status" value="1"/>
</dbReference>
<dbReference type="Pfam" id="PF00026">
    <property type="entry name" value="Asp"/>
    <property type="match status" value="2"/>
</dbReference>
<accession>A0AAD6UEX4</accession>
<proteinExistence type="inferred from homology"/>
<keyword evidence="2 3" id="KW-0064">Aspartyl protease</keyword>
<keyword evidence="3" id="KW-0645">Protease</keyword>